<comment type="caution">
    <text evidence="3">The sequence shown here is derived from an EMBL/GenBank/DDBJ whole genome shotgun (WGS) entry which is preliminary data.</text>
</comment>
<dbReference type="InterPro" id="IPR001810">
    <property type="entry name" value="F-box_dom"/>
</dbReference>
<dbReference type="Pfam" id="PF12937">
    <property type="entry name" value="F-box-like"/>
    <property type="match status" value="1"/>
</dbReference>
<feature type="coiled-coil region" evidence="1">
    <location>
        <begin position="11"/>
        <end position="38"/>
    </location>
</feature>
<reference evidence="3 4" key="1">
    <citation type="journal article" date="2020" name="ISME J.">
        <title>Uncovering the hidden diversity of litter-decomposition mechanisms in mushroom-forming fungi.</title>
        <authorList>
            <person name="Floudas D."/>
            <person name="Bentzer J."/>
            <person name="Ahren D."/>
            <person name="Johansson T."/>
            <person name="Persson P."/>
            <person name="Tunlid A."/>
        </authorList>
    </citation>
    <scope>NUCLEOTIDE SEQUENCE [LARGE SCALE GENOMIC DNA]</scope>
    <source>
        <strain evidence="3 4">CBS 101986</strain>
    </source>
</reference>
<dbReference type="Proteomes" id="UP000567179">
    <property type="component" value="Unassembled WGS sequence"/>
</dbReference>
<evidence type="ECO:0000256" key="1">
    <source>
        <dbReference type="SAM" id="Coils"/>
    </source>
</evidence>
<dbReference type="EMBL" id="JAACJJ010000015">
    <property type="protein sequence ID" value="KAF5325099.1"/>
    <property type="molecule type" value="Genomic_DNA"/>
</dbReference>
<organism evidence="3 4">
    <name type="scientific">Psilocybe cf. subviscida</name>
    <dbReference type="NCBI Taxonomy" id="2480587"/>
    <lineage>
        <taxon>Eukaryota</taxon>
        <taxon>Fungi</taxon>
        <taxon>Dikarya</taxon>
        <taxon>Basidiomycota</taxon>
        <taxon>Agaricomycotina</taxon>
        <taxon>Agaricomycetes</taxon>
        <taxon>Agaricomycetidae</taxon>
        <taxon>Agaricales</taxon>
        <taxon>Agaricineae</taxon>
        <taxon>Strophariaceae</taxon>
        <taxon>Psilocybe</taxon>
    </lineage>
</organism>
<evidence type="ECO:0000313" key="4">
    <source>
        <dbReference type="Proteomes" id="UP000567179"/>
    </source>
</evidence>
<dbReference type="OrthoDB" id="2884925at2759"/>
<proteinExistence type="predicted"/>
<dbReference type="Gene3D" id="1.20.1280.50">
    <property type="match status" value="1"/>
</dbReference>
<dbReference type="SUPFAM" id="SSF81383">
    <property type="entry name" value="F-box domain"/>
    <property type="match status" value="1"/>
</dbReference>
<protein>
    <recommendedName>
        <fullName evidence="2">F-box domain-containing protein</fullName>
    </recommendedName>
</protein>
<evidence type="ECO:0000259" key="2">
    <source>
        <dbReference type="Pfam" id="PF12937"/>
    </source>
</evidence>
<keyword evidence="1" id="KW-0175">Coiled coil</keyword>
<keyword evidence="4" id="KW-1185">Reference proteome</keyword>
<accession>A0A8H5BKJ2</accession>
<evidence type="ECO:0000313" key="3">
    <source>
        <dbReference type="EMBL" id="KAF5325099.1"/>
    </source>
</evidence>
<dbReference type="AlphaFoldDB" id="A0A8H5BKJ2"/>
<gene>
    <name evidence="3" type="ORF">D9619_010018</name>
</gene>
<sequence length="101" mass="11921">MAAHNSNHEAQQLLDEEIADLTARMQQAIRMLKARRNELAPVSKLPDEVLQHIFLIFRDSTDLDPKNWQQGTQICQYWRHVAVELPSLWTLLYDPRMLLFH</sequence>
<feature type="domain" description="F-box" evidence="2">
    <location>
        <begin position="43"/>
        <end position="92"/>
    </location>
</feature>
<name>A0A8H5BKJ2_9AGAR</name>
<dbReference type="InterPro" id="IPR036047">
    <property type="entry name" value="F-box-like_dom_sf"/>
</dbReference>